<feature type="chain" id="PRO_5017250269" evidence="1">
    <location>
        <begin position="24"/>
        <end position="455"/>
    </location>
</feature>
<proteinExistence type="predicted"/>
<gene>
    <name evidence="2" type="ORF">D3880_05295</name>
</gene>
<feature type="signal peptide" evidence="1">
    <location>
        <begin position="1"/>
        <end position="23"/>
    </location>
</feature>
<keyword evidence="1" id="KW-0732">Signal</keyword>
<dbReference type="EMBL" id="CP032419">
    <property type="protein sequence ID" value="AYC31834.1"/>
    <property type="molecule type" value="Genomic_DNA"/>
</dbReference>
<dbReference type="RefSeq" id="WP_119892457.1">
    <property type="nucleotide sequence ID" value="NZ_CP032419.1"/>
</dbReference>
<dbReference type="Proteomes" id="UP000265560">
    <property type="component" value="Chromosome"/>
</dbReference>
<reference evidence="3" key="1">
    <citation type="submission" date="2018-09" db="EMBL/GenBank/DDBJ databases">
        <authorList>
            <person name="Zhu H."/>
        </authorList>
    </citation>
    <scope>NUCLEOTIDE SEQUENCE [LARGE SCALE GENOMIC DNA]</scope>
    <source>
        <strain evidence="3">K2W31S-8</strain>
    </source>
</reference>
<protein>
    <submittedName>
        <fullName evidence="2">DUF1329 domain-containing protein</fullName>
    </submittedName>
</protein>
<dbReference type="Pfam" id="PF07044">
    <property type="entry name" value="DUF1329"/>
    <property type="match status" value="1"/>
</dbReference>
<name>A0A385YZ72_9PSED</name>
<evidence type="ECO:0000256" key="1">
    <source>
        <dbReference type="SAM" id="SignalP"/>
    </source>
</evidence>
<dbReference type="KEGG" id="pcav:D3880_05295"/>
<dbReference type="Gene3D" id="2.50.20.10">
    <property type="entry name" value="Lipoprotein localisation LolA/LolB/LppX"/>
    <property type="match status" value="1"/>
</dbReference>
<evidence type="ECO:0000313" key="3">
    <source>
        <dbReference type="Proteomes" id="UP000265560"/>
    </source>
</evidence>
<evidence type="ECO:0000313" key="2">
    <source>
        <dbReference type="EMBL" id="AYC31834.1"/>
    </source>
</evidence>
<dbReference type="CDD" id="cd16329">
    <property type="entry name" value="LolA_like"/>
    <property type="match status" value="1"/>
</dbReference>
<accession>A0A385YZ72</accession>
<keyword evidence="3" id="KW-1185">Reference proteome</keyword>
<sequence>MYLRKTLQCGALALSLVAANVMAAASAEDAAKLGTSLTPLGGEKAGNADGSIPAWTGGLAKDAAPVDAKGFIGDPFASEKPLFVITAQNVEQYKDKLSEGEVAMFKRYPDTYKMPVYTSHRSAAVPEKIAEAAKTSALKTSLGSDGYGLENFPSHYYPFPLPKNGVEVLWNHMARYRGGSTLRVNVQTPVQTNGTFTPVVIDEVVAYPSDLPELSADKAANLLLMGKQTVTAPARLAGTVVLLHDTIDPGKGPRKAWIYNAGQRRVRAAPQVAYDGPGTAADGLRTSDNLDMFNGSPDRYDWKLVGKKELYIPYNNYRLASPQLKYSDILKTGHINQDLTRYELHRVWEVEATLKQGERNIYAKRRFFIDEDTWQIAVSELYDGRGQLWRVGQNMLMQQYQAQVPWTAMESLNDLIAGRYITSLMANEQSHPSQFGIKVAVTDFTPAALRNAGVR</sequence>
<dbReference type="AlphaFoldDB" id="A0A385YZ72"/>
<organism evidence="2 3">
    <name type="scientific">Pseudomonas cavernae</name>
    <dbReference type="NCBI Taxonomy" id="2320867"/>
    <lineage>
        <taxon>Bacteria</taxon>
        <taxon>Pseudomonadati</taxon>
        <taxon>Pseudomonadota</taxon>
        <taxon>Gammaproteobacteria</taxon>
        <taxon>Pseudomonadales</taxon>
        <taxon>Pseudomonadaceae</taxon>
        <taxon>Pseudomonas</taxon>
    </lineage>
</organism>
<dbReference type="OrthoDB" id="6751304at2"/>
<dbReference type="InterPro" id="IPR010752">
    <property type="entry name" value="DUF1329"/>
</dbReference>